<dbReference type="PANTHER" id="PTHR35936:SF25">
    <property type="entry name" value="ABC TRANSPORTER SUBSTRATE-BINDING PROTEIN"/>
    <property type="match status" value="1"/>
</dbReference>
<name>A0A553GU07_9PSED</name>
<evidence type="ECO:0000256" key="1">
    <source>
        <dbReference type="ARBA" id="ARBA00010333"/>
    </source>
</evidence>
<dbReference type="Gene3D" id="3.40.190.10">
    <property type="entry name" value="Periplasmic binding protein-like II"/>
    <property type="match status" value="2"/>
</dbReference>
<evidence type="ECO:0000256" key="2">
    <source>
        <dbReference type="ARBA" id="ARBA00022729"/>
    </source>
</evidence>
<proteinExistence type="inferred from homology"/>
<dbReference type="InterPro" id="IPR001638">
    <property type="entry name" value="Solute-binding_3/MltF_N"/>
</dbReference>
<dbReference type="SUPFAM" id="SSF53850">
    <property type="entry name" value="Periplasmic binding protein-like II"/>
    <property type="match status" value="1"/>
</dbReference>
<evidence type="ECO:0000259" key="3">
    <source>
        <dbReference type="SMART" id="SM00062"/>
    </source>
</evidence>
<dbReference type="Proteomes" id="UP000315235">
    <property type="component" value="Unassembled WGS sequence"/>
</dbReference>
<dbReference type="Pfam" id="PF00497">
    <property type="entry name" value="SBP_bac_3"/>
    <property type="match status" value="1"/>
</dbReference>
<dbReference type="PANTHER" id="PTHR35936">
    <property type="entry name" value="MEMBRANE-BOUND LYTIC MUREIN TRANSGLYCOSYLASE F"/>
    <property type="match status" value="1"/>
</dbReference>
<organism evidence="4 5">
    <name type="scientific">Pseudomonas mangiferae</name>
    <dbReference type="NCBI Taxonomy" id="2593654"/>
    <lineage>
        <taxon>Bacteria</taxon>
        <taxon>Pseudomonadati</taxon>
        <taxon>Pseudomonadota</taxon>
        <taxon>Gammaproteobacteria</taxon>
        <taxon>Pseudomonadales</taxon>
        <taxon>Pseudomonadaceae</taxon>
        <taxon>Pseudomonas</taxon>
    </lineage>
</organism>
<keyword evidence="2" id="KW-0732">Signal</keyword>
<gene>
    <name evidence="4" type="ORF">FM069_20100</name>
</gene>
<dbReference type="AlphaFoldDB" id="A0A553GU07"/>
<dbReference type="EMBL" id="VJOY01000023">
    <property type="protein sequence ID" value="TRX72959.1"/>
    <property type="molecule type" value="Genomic_DNA"/>
</dbReference>
<sequence>MRRGKIVATLMALVLLGPVQAREWIAVGAAFPRIFEEDGRGGFTGLGPAVLERVLQARGDRVRFLLYPWSRAQRMVSNGEADILIGPYATPERRQRWGFSRLPFYRDVIQFYGRTDRLPDWQGDYRRLAGLRVALVRGWTYGDRFRSESAALDPSPVENVTNGLRMLGAGRIDLLAANARHTDLDLRALGLQGRIVPIAPPIDAQDGYFAFPRDAEHDALRATLDQALTALRDDGSLARLAEGLGVTVP</sequence>
<evidence type="ECO:0000313" key="5">
    <source>
        <dbReference type="Proteomes" id="UP000315235"/>
    </source>
</evidence>
<accession>A0A553GU07</accession>
<protein>
    <submittedName>
        <fullName evidence="4">Amino acid ABC transporter substrate-binding protein</fullName>
    </submittedName>
</protein>
<comment type="caution">
    <text evidence="4">The sequence shown here is derived from an EMBL/GenBank/DDBJ whole genome shotgun (WGS) entry which is preliminary data.</text>
</comment>
<dbReference type="SMART" id="SM00062">
    <property type="entry name" value="PBPb"/>
    <property type="match status" value="1"/>
</dbReference>
<evidence type="ECO:0000313" key="4">
    <source>
        <dbReference type="EMBL" id="TRX72959.1"/>
    </source>
</evidence>
<dbReference type="OrthoDB" id="7354650at2"/>
<comment type="similarity">
    <text evidence="1">Belongs to the bacterial solute-binding protein 3 family.</text>
</comment>
<keyword evidence="5" id="KW-1185">Reference proteome</keyword>
<feature type="domain" description="Solute-binding protein family 3/N-terminal" evidence="3">
    <location>
        <begin position="24"/>
        <end position="248"/>
    </location>
</feature>
<reference evidence="4 5" key="1">
    <citation type="submission" date="2019-07" db="EMBL/GenBank/DDBJ databases">
        <title>Pseudomonas mangiferae sp. nov., isolated from bark of mango tree in Thailand.</title>
        <authorList>
            <person name="Srisuk N."/>
            <person name="Anurat P."/>
        </authorList>
    </citation>
    <scope>NUCLEOTIDE SEQUENCE [LARGE SCALE GENOMIC DNA]</scope>
    <source>
        <strain evidence="4 5">DMKU_BBB3-04</strain>
    </source>
</reference>